<keyword evidence="4" id="KW-1185">Reference proteome</keyword>
<evidence type="ECO:0000313" key="3">
    <source>
        <dbReference type="EMBL" id="MDC7674849.1"/>
    </source>
</evidence>
<organism evidence="3 4">
    <name type="scientific">Asticcacaulis machinosus</name>
    <dbReference type="NCBI Taxonomy" id="2984211"/>
    <lineage>
        <taxon>Bacteria</taxon>
        <taxon>Pseudomonadati</taxon>
        <taxon>Pseudomonadota</taxon>
        <taxon>Alphaproteobacteria</taxon>
        <taxon>Caulobacterales</taxon>
        <taxon>Caulobacteraceae</taxon>
        <taxon>Asticcacaulis</taxon>
    </lineage>
</organism>
<feature type="domain" description="UPF0033" evidence="2">
    <location>
        <begin position="8"/>
        <end position="32"/>
    </location>
</feature>
<sequence>MIKPDHLIDARGYRCPVPTLKLRKFMETLPAGANATLWADDPMAIVDVPHFCMKNNYIIKSTHKLDKFWAFVVAARQKD</sequence>
<dbReference type="EMBL" id="JAQQKV010000001">
    <property type="protein sequence ID" value="MDC7674849.1"/>
    <property type="molecule type" value="Genomic_DNA"/>
</dbReference>
<dbReference type="Gene3D" id="3.30.110.40">
    <property type="entry name" value="TusA-like domain"/>
    <property type="match status" value="1"/>
</dbReference>
<proteinExistence type="inferred from homology"/>
<dbReference type="CDD" id="cd00291">
    <property type="entry name" value="SirA_YedF_YeeD"/>
    <property type="match status" value="1"/>
</dbReference>
<dbReference type="InterPro" id="IPR036868">
    <property type="entry name" value="TusA-like_sf"/>
</dbReference>
<dbReference type="RefSeq" id="WP_272743161.1">
    <property type="nucleotide sequence ID" value="NZ_JAQQKV010000001.1"/>
</dbReference>
<evidence type="ECO:0000256" key="1">
    <source>
        <dbReference type="ARBA" id="ARBA00008984"/>
    </source>
</evidence>
<name>A0ABT5HF21_9CAUL</name>
<gene>
    <name evidence="3" type="ORF">PQU98_01795</name>
</gene>
<comment type="similarity">
    <text evidence="1">Belongs to the sulfur carrier protein TusA family.</text>
</comment>
<dbReference type="Proteomes" id="UP001218579">
    <property type="component" value="Unassembled WGS sequence"/>
</dbReference>
<protein>
    <submittedName>
        <fullName evidence="3">Sulfurtransferase TusA family protein</fullName>
    </submittedName>
</protein>
<dbReference type="InterPro" id="IPR001455">
    <property type="entry name" value="TusA-like"/>
</dbReference>
<dbReference type="PANTHER" id="PTHR33279:SF6">
    <property type="entry name" value="SULFUR CARRIER PROTEIN YEDF-RELATED"/>
    <property type="match status" value="1"/>
</dbReference>
<reference evidence="3 4" key="1">
    <citation type="submission" date="2023-01" db="EMBL/GenBank/DDBJ databases">
        <title>Novel species of the genus Asticcacaulis isolated from rivers.</title>
        <authorList>
            <person name="Lu H."/>
        </authorList>
    </citation>
    <scope>NUCLEOTIDE SEQUENCE [LARGE SCALE GENOMIC DNA]</scope>
    <source>
        <strain evidence="3 4">LKC15W</strain>
    </source>
</reference>
<dbReference type="PANTHER" id="PTHR33279">
    <property type="entry name" value="SULFUR CARRIER PROTEIN YEDF-RELATED"/>
    <property type="match status" value="1"/>
</dbReference>
<evidence type="ECO:0000259" key="2">
    <source>
        <dbReference type="PROSITE" id="PS01148"/>
    </source>
</evidence>
<comment type="caution">
    <text evidence="3">The sequence shown here is derived from an EMBL/GenBank/DDBJ whole genome shotgun (WGS) entry which is preliminary data.</text>
</comment>
<evidence type="ECO:0000313" key="4">
    <source>
        <dbReference type="Proteomes" id="UP001218579"/>
    </source>
</evidence>
<accession>A0ABT5HF21</accession>
<dbReference type="SUPFAM" id="SSF64307">
    <property type="entry name" value="SirA-like"/>
    <property type="match status" value="1"/>
</dbReference>
<dbReference type="Pfam" id="PF01206">
    <property type="entry name" value="TusA"/>
    <property type="match status" value="1"/>
</dbReference>
<dbReference type="PROSITE" id="PS01148">
    <property type="entry name" value="UPF0033"/>
    <property type="match status" value="1"/>
</dbReference>